<feature type="transmembrane region" description="Helical" evidence="11">
    <location>
        <begin position="32"/>
        <end position="53"/>
    </location>
</feature>
<reference evidence="14 15" key="1">
    <citation type="submission" date="2016-10" db="EMBL/GenBank/DDBJ databases">
        <authorList>
            <person name="de Groot N.N."/>
        </authorList>
    </citation>
    <scope>NUCLEOTIDE SEQUENCE [LARGE SCALE GENOMIC DNA]</scope>
    <source>
        <strain evidence="14 15">CGMCC 1.8891</strain>
    </source>
</reference>
<comment type="function">
    <text evidence="9">The M ring may be actively involved in energy transduction.</text>
</comment>
<keyword evidence="14" id="KW-0966">Cell projection</keyword>
<evidence type="ECO:0000256" key="11">
    <source>
        <dbReference type="SAM" id="Phobius"/>
    </source>
</evidence>
<dbReference type="NCBIfam" id="TIGR00206">
    <property type="entry name" value="fliF"/>
    <property type="match status" value="1"/>
</dbReference>
<feature type="domain" description="Flagellar M-ring C-terminal" evidence="13">
    <location>
        <begin position="251"/>
        <end position="413"/>
    </location>
</feature>
<dbReference type="Pfam" id="PF01514">
    <property type="entry name" value="YscJ_FliF"/>
    <property type="match status" value="1"/>
</dbReference>
<feature type="compositionally biased region" description="Polar residues" evidence="10">
    <location>
        <begin position="309"/>
        <end position="329"/>
    </location>
</feature>
<proteinExistence type="inferred from homology"/>
<feature type="region of interest" description="Disordered" evidence="10">
    <location>
        <begin position="479"/>
        <end position="503"/>
    </location>
</feature>
<dbReference type="STRING" id="576117.SAMN04488138_112104"/>
<keyword evidence="8 9" id="KW-0975">Bacterial flagellum</keyword>
<evidence type="ECO:0000256" key="7">
    <source>
        <dbReference type="ARBA" id="ARBA00023136"/>
    </source>
</evidence>
<dbReference type="InterPro" id="IPR000067">
    <property type="entry name" value="FlgMring_FliF"/>
</dbReference>
<feature type="domain" description="Flagellar M-ring N-terminal" evidence="12">
    <location>
        <begin position="53"/>
        <end position="220"/>
    </location>
</feature>
<dbReference type="PANTHER" id="PTHR30046">
    <property type="entry name" value="FLAGELLAR M-RING PROTEIN"/>
    <property type="match status" value="1"/>
</dbReference>
<evidence type="ECO:0000256" key="5">
    <source>
        <dbReference type="ARBA" id="ARBA00022692"/>
    </source>
</evidence>
<name>A0A1I3UU09_9RHOB</name>
<organism evidence="14 15">
    <name type="scientific">Celeribacter halophilus</name>
    <dbReference type="NCBI Taxonomy" id="576117"/>
    <lineage>
        <taxon>Bacteria</taxon>
        <taxon>Pseudomonadati</taxon>
        <taxon>Pseudomonadota</taxon>
        <taxon>Alphaproteobacteria</taxon>
        <taxon>Rhodobacterales</taxon>
        <taxon>Roseobacteraceae</taxon>
        <taxon>Celeribacter</taxon>
    </lineage>
</organism>
<dbReference type="Proteomes" id="UP000183299">
    <property type="component" value="Unassembled WGS sequence"/>
</dbReference>
<dbReference type="EMBL" id="FORY01000012">
    <property type="protein sequence ID" value="SFJ86422.1"/>
    <property type="molecule type" value="Genomic_DNA"/>
</dbReference>
<dbReference type="GO" id="GO:0005886">
    <property type="term" value="C:plasma membrane"/>
    <property type="evidence" value="ECO:0007669"/>
    <property type="project" value="UniProtKB-SubCell"/>
</dbReference>
<evidence type="ECO:0000256" key="10">
    <source>
        <dbReference type="SAM" id="MobiDB-lite"/>
    </source>
</evidence>
<dbReference type="InterPro" id="IPR013556">
    <property type="entry name" value="Flag_M-ring_C"/>
</dbReference>
<comment type="similarity">
    <text evidence="3 9">Belongs to the FliF family.</text>
</comment>
<evidence type="ECO:0000313" key="14">
    <source>
        <dbReference type="EMBL" id="SFJ86422.1"/>
    </source>
</evidence>
<feature type="compositionally biased region" description="Basic and acidic residues" evidence="10">
    <location>
        <begin position="330"/>
        <end position="339"/>
    </location>
</feature>
<keyword evidence="4" id="KW-1003">Cell membrane</keyword>
<protein>
    <recommendedName>
        <fullName evidence="9">Flagellar M-ring protein</fullName>
    </recommendedName>
</protein>
<comment type="subcellular location">
    <subcellularLocation>
        <location evidence="1 9">Bacterial flagellum basal body</location>
    </subcellularLocation>
    <subcellularLocation>
        <location evidence="2">Cell membrane</location>
        <topology evidence="2">Multi-pass membrane protein</topology>
    </subcellularLocation>
</comment>
<dbReference type="PANTHER" id="PTHR30046:SF0">
    <property type="entry name" value="FLAGELLAR M-RING PROTEIN"/>
    <property type="match status" value="1"/>
</dbReference>
<dbReference type="GeneID" id="98665937"/>
<keyword evidence="15" id="KW-1185">Reference proteome</keyword>
<evidence type="ECO:0000259" key="13">
    <source>
        <dbReference type="Pfam" id="PF08345"/>
    </source>
</evidence>
<keyword evidence="6 11" id="KW-1133">Transmembrane helix</keyword>
<keyword evidence="7 11" id="KW-0472">Membrane</keyword>
<evidence type="ECO:0000256" key="6">
    <source>
        <dbReference type="ARBA" id="ARBA00022989"/>
    </source>
</evidence>
<evidence type="ECO:0000256" key="1">
    <source>
        <dbReference type="ARBA" id="ARBA00004117"/>
    </source>
</evidence>
<keyword evidence="5 11" id="KW-0812">Transmembrane</keyword>
<dbReference type="InterPro" id="IPR043427">
    <property type="entry name" value="YscJ/FliF"/>
</dbReference>
<dbReference type="AlphaFoldDB" id="A0A1I3UU09"/>
<keyword evidence="14" id="KW-0282">Flagellum</keyword>
<evidence type="ECO:0000256" key="2">
    <source>
        <dbReference type="ARBA" id="ARBA00004651"/>
    </source>
</evidence>
<evidence type="ECO:0000313" key="15">
    <source>
        <dbReference type="Proteomes" id="UP000183299"/>
    </source>
</evidence>
<evidence type="ECO:0000256" key="4">
    <source>
        <dbReference type="ARBA" id="ARBA00022475"/>
    </source>
</evidence>
<feature type="transmembrane region" description="Helical" evidence="11">
    <location>
        <begin position="438"/>
        <end position="456"/>
    </location>
</feature>
<accession>A0A1I3UU09</accession>
<dbReference type="InterPro" id="IPR006182">
    <property type="entry name" value="FliF_N_dom"/>
</dbReference>
<dbReference type="PRINTS" id="PR01009">
    <property type="entry name" value="FLGMRINGFLIF"/>
</dbReference>
<dbReference type="GO" id="GO:0071973">
    <property type="term" value="P:bacterial-type flagellum-dependent cell motility"/>
    <property type="evidence" value="ECO:0007669"/>
    <property type="project" value="InterPro"/>
</dbReference>
<feature type="region of interest" description="Disordered" evidence="10">
    <location>
        <begin position="268"/>
        <end position="339"/>
    </location>
</feature>
<dbReference type="InterPro" id="IPR045851">
    <property type="entry name" value="AMP-bd_C_sf"/>
</dbReference>
<evidence type="ECO:0000256" key="3">
    <source>
        <dbReference type="ARBA" id="ARBA00007971"/>
    </source>
</evidence>
<dbReference type="PIRSF" id="PIRSF004862">
    <property type="entry name" value="FliF"/>
    <property type="match status" value="1"/>
</dbReference>
<dbReference type="GO" id="GO:0009431">
    <property type="term" value="C:bacterial-type flagellum basal body, MS ring"/>
    <property type="evidence" value="ECO:0007669"/>
    <property type="project" value="InterPro"/>
</dbReference>
<dbReference type="Gene3D" id="3.30.300.30">
    <property type="match status" value="1"/>
</dbReference>
<gene>
    <name evidence="14" type="ORF">SAMN04488138_112104</name>
</gene>
<sequence length="561" mass="60462">MNRREQKLTHSRSVVLQQILSVWSNLDINRRVIVVGATVLMFVAIIGLSRLAAKPSMSLLYSGLETGAAGEVVQSLEAQGVPHEIRGGAIFVPADMRDELRMTLASEGLPANSIGGYELLDSLSGFGTTSQMFDAAYWRAKEGELARTILSSQKIKFARVHIANPSSQPFQREIAASASVTVTAVSGSISTDQANAFRYLVSSAVAGLAPENVSVIDGRTGVVITGEDPTTGTSGNTDRAEEMRRNVQRLLEARVGAGKAVVEVSIETETDRESIIERHFEPESRVAISSETEERSNSSQGSGRGAVTVASNLPDDTSATNGDSSTSNSETRERINYEVSETRREIQRGPGAIKRLTVAVLVDGIRTINPETQEVSWTPRSDEEISALRDLVASAIGFNEERGDQITLKTMEFEPLLVEGAEAQSSLLPPMNIDPMSIIQLAVLAIVTLILGLFVLRPILAKPAPALPPVDASDVNTPESLPATIPMPDLPSPSTPALDGEISENGFELPTMGVVSDFDFEDDDIGTPSDPVKRLKKLIEDRQEETVEILRGWMEDAEENA</sequence>
<evidence type="ECO:0000259" key="12">
    <source>
        <dbReference type="Pfam" id="PF01514"/>
    </source>
</evidence>
<dbReference type="RefSeq" id="WP_066600666.1">
    <property type="nucleotide sequence ID" value="NZ_FORY01000012.1"/>
</dbReference>
<keyword evidence="14" id="KW-0969">Cilium</keyword>
<dbReference type="GO" id="GO:0003774">
    <property type="term" value="F:cytoskeletal motor activity"/>
    <property type="evidence" value="ECO:0007669"/>
    <property type="project" value="InterPro"/>
</dbReference>
<dbReference type="Pfam" id="PF08345">
    <property type="entry name" value="YscJ_FliF_C"/>
    <property type="match status" value="1"/>
</dbReference>
<feature type="compositionally biased region" description="Basic and acidic residues" evidence="10">
    <location>
        <begin position="269"/>
        <end position="284"/>
    </location>
</feature>
<evidence type="ECO:0000256" key="8">
    <source>
        <dbReference type="ARBA" id="ARBA00023143"/>
    </source>
</evidence>
<evidence type="ECO:0000256" key="9">
    <source>
        <dbReference type="PIRNR" id="PIRNR004862"/>
    </source>
</evidence>